<organism evidence="2 3">
    <name type="scientific">Rubrobacter tropicus</name>
    <dbReference type="NCBI Taxonomy" id="2653851"/>
    <lineage>
        <taxon>Bacteria</taxon>
        <taxon>Bacillati</taxon>
        <taxon>Actinomycetota</taxon>
        <taxon>Rubrobacteria</taxon>
        <taxon>Rubrobacterales</taxon>
        <taxon>Rubrobacteraceae</taxon>
        <taxon>Rubrobacter</taxon>
    </lineage>
</organism>
<feature type="region of interest" description="Disordered" evidence="1">
    <location>
        <begin position="63"/>
        <end position="149"/>
    </location>
</feature>
<protein>
    <recommendedName>
        <fullName evidence="4">Excalibur calcium-binding domain-containing protein</fullName>
    </recommendedName>
</protein>
<dbReference type="Proteomes" id="UP000501452">
    <property type="component" value="Chromosome"/>
</dbReference>
<evidence type="ECO:0000313" key="2">
    <source>
        <dbReference type="EMBL" id="QIN82792.1"/>
    </source>
</evidence>
<dbReference type="KEGG" id="rub:GBA63_09115"/>
<reference evidence="2 3" key="1">
    <citation type="submission" date="2019-10" db="EMBL/GenBank/DDBJ databases">
        <title>Rubrobacter sp nov SCSIO 52090 isolated from a deep-sea sediment in the South China Sea.</title>
        <authorList>
            <person name="Chen R.W."/>
        </authorList>
    </citation>
    <scope>NUCLEOTIDE SEQUENCE [LARGE SCALE GENOMIC DNA]</scope>
    <source>
        <strain evidence="2 3">SCSIO 52909</strain>
    </source>
</reference>
<proteinExistence type="predicted"/>
<gene>
    <name evidence="2" type="ORF">GBA63_09115</name>
</gene>
<dbReference type="RefSeq" id="WP_166175479.1">
    <property type="nucleotide sequence ID" value="NZ_CP045119.1"/>
</dbReference>
<evidence type="ECO:0000313" key="3">
    <source>
        <dbReference type="Proteomes" id="UP000501452"/>
    </source>
</evidence>
<accession>A0A6G8Q8N2</accession>
<evidence type="ECO:0000256" key="1">
    <source>
        <dbReference type="SAM" id="MobiDB-lite"/>
    </source>
</evidence>
<keyword evidence="3" id="KW-1185">Reference proteome</keyword>
<sequence>MFTRWYARAALVVLVFALGFSGRIAFENVKNPEPVIAAAQAQESDDLYDCANFATQEEAQAVYDQDTTDPYGLDGQPGTAFTGEQGVACEELPSSGTDDDNTSATGDQYDNDDGSTRNPRRDNDLMKSGGPAHGPAPFMPDGSCPKEYPVVKADGCYTR</sequence>
<dbReference type="EMBL" id="CP045119">
    <property type="protein sequence ID" value="QIN82792.1"/>
    <property type="molecule type" value="Genomic_DNA"/>
</dbReference>
<dbReference type="AlphaFoldDB" id="A0A6G8Q8N2"/>
<evidence type="ECO:0008006" key="4">
    <source>
        <dbReference type="Google" id="ProtNLM"/>
    </source>
</evidence>
<name>A0A6G8Q8N2_9ACTN</name>